<dbReference type="Proteomes" id="UP000499080">
    <property type="component" value="Unassembled WGS sequence"/>
</dbReference>
<dbReference type="EMBL" id="BGPR01022888">
    <property type="protein sequence ID" value="GBN89620.1"/>
    <property type="molecule type" value="Genomic_DNA"/>
</dbReference>
<evidence type="ECO:0000313" key="1">
    <source>
        <dbReference type="EMBL" id="GBN89620.1"/>
    </source>
</evidence>
<accession>A0A4Y2SQ88</accession>
<name>A0A4Y2SQ88_ARAVE</name>
<comment type="caution">
    <text evidence="1">The sequence shown here is derived from an EMBL/GenBank/DDBJ whole genome shotgun (WGS) entry which is preliminary data.</text>
</comment>
<proteinExistence type="predicted"/>
<keyword evidence="2" id="KW-1185">Reference proteome</keyword>
<evidence type="ECO:0000313" key="2">
    <source>
        <dbReference type="Proteomes" id="UP000499080"/>
    </source>
</evidence>
<reference evidence="1 2" key="1">
    <citation type="journal article" date="2019" name="Sci. Rep.">
        <title>Orb-weaving spider Araneus ventricosus genome elucidates the spidroin gene catalogue.</title>
        <authorList>
            <person name="Kono N."/>
            <person name="Nakamura H."/>
            <person name="Ohtoshi R."/>
            <person name="Moran D.A.P."/>
            <person name="Shinohara A."/>
            <person name="Yoshida Y."/>
            <person name="Fujiwara M."/>
            <person name="Mori M."/>
            <person name="Tomita M."/>
            <person name="Arakawa K."/>
        </authorList>
    </citation>
    <scope>NUCLEOTIDE SEQUENCE [LARGE SCALE GENOMIC DNA]</scope>
</reference>
<dbReference type="OrthoDB" id="6472460at2759"/>
<sequence length="118" mass="13336">MLSPRHSLALYRLCACRELRRLLSHCWCFPESGTLQQVAIDCYCGDSPASRPTSSTGVLIPLVIVPQSMDDTTMHIQLSSNRRLFCTSLQHIDNHLTHLILQMVSSTHAFLFGYLGFR</sequence>
<dbReference type="AlphaFoldDB" id="A0A4Y2SQ88"/>
<organism evidence="1 2">
    <name type="scientific">Araneus ventricosus</name>
    <name type="common">Orbweaver spider</name>
    <name type="synonym">Epeira ventricosa</name>
    <dbReference type="NCBI Taxonomy" id="182803"/>
    <lineage>
        <taxon>Eukaryota</taxon>
        <taxon>Metazoa</taxon>
        <taxon>Ecdysozoa</taxon>
        <taxon>Arthropoda</taxon>
        <taxon>Chelicerata</taxon>
        <taxon>Arachnida</taxon>
        <taxon>Araneae</taxon>
        <taxon>Araneomorphae</taxon>
        <taxon>Entelegynae</taxon>
        <taxon>Araneoidea</taxon>
        <taxon>Araneidae</taxon>
        <taxon>Araneus</taxon>
    </lineage>
</organism>
<gene>
    <name evidence="1" type="ORF">AVEN_174525_1</name>
</gene>
<protein>
    <submittedName>
        <fullName evidence="1">Uncharacterized protein</fullName>
    </submittedName>
</protein>